<protein>
    <recommendedName>
        <fullName evidence="8 24">E3 ubiquitin-protein ligase listerin</fullName>
        <ecNumber evidence="7 24">2.3.2.27</ecNumber>
    </recommendedName>
    <alternativeName>
        <fullName evidence="24">RING-type E3 ubiquitin transferase listerin</fullName>
    </alternativeName>
</protein>
<dbReference type="SUPFAM" id="SSF48371">
    <property type="entry name" value="ARM repeat"/>
    <property type="match status" value="1"/>
</dbReference>
<dbReference type="GO" id="GO:0061630">
    <property type="term" value="F:ubiquitin protein ligase activity"/>
    <property type="evidence" value="ECO:0007669"/>
    <property type="project" value="UniProtKB-UniRule"/>
</dbReference>
<comment type="subunit">
    <text evidence="6">Homopentamer.</text>
</comment>
<evidence type="ECO:0000256" key="3">
    <source>
        <dbReference type="ARBA" id="ARBA00004514"/>
    </source>
</evidence>
<comment type="catalytic activity">
    <reaction evidence="21">
        <text>formate(in) + H(+)(in) = formate(out) + H(+)(out)</text>
        <dbReference type="Rhea" id="RHEA:80887"/>
        <dbReference type="ChEBI" id="CHEBI:15378"/>
        <dbReference type="ChEBI" id="CHEBI:15740"/>
    </reaction>
</comment>
<evidence type="ECO:0000256" key="23">
    <source>
        <dbReference type="PROSITE-ProRule" id="PRU00175"/>
    </source>
</evidence>
<keyword evidence="18 25" id="KW-0472">Membrane</keyword>
<evidence type="ECO:0000256" key="10">
    <source>
        <dbReference type="ARBA" id="ARBA00022679"/>
    </source>
</evidence>
<dbReference type="InterPro" id="IPR023271">
    <property type="entry name" value="Aquaporin-like"/>
</dbReference>
<dbReference type="SUPFAM" id="SSF57850">
    <property type="entry name" value="RING/U-box"/>
    <property type="match status" value="1"/>
</dbReference>
<evidence type="ECO:0000256" key="14">
    <source>
        <dbReference type="ARBA" id="ARBA00022771"/>
    </source>
</evidence>
<comment type="similarity">
    <text evidence="5 24">Belongs to the LTN1 family.</text>
</comment>
<dbReference type="Proteomes" id="UP001214638">
    <property type="component" value="Unassembled WGS sequence"/>
</dbReference>
<dbReference type="Gene3D" id="3.30.40.10">
    <property type="entry name" value="Zinc/RING finger domain, C3HC4 (zinc finger)"/>
    <property type="match status" value="1"/>
</dbReference>
<comment type="subcellular location">
    <subcellularLocation>
        <location evidence="3">Cytoplasm</location>
        <location evidence="3">Cytosol</location>
    </subcellularLocation>
    <subcellularLocation>
        <location evidence="2">Vacuole membrane</location>
        <topology evidence="2">Multi-pass membrane protein</topology>
    </subcellularLocation>
</comment>
<keyword evidence="17 25" id="KW-1133">Transmembrane helix</keyword>
<evidence type="ECO:0000256" key="12">
    <source>
        <dbReference type="ARBA" id="ARBA00022723"/>
    </source>
</evidence>
<keyword evidence="11 25" id="KW-0812">Transmembrane</keyword>
<dbReference type="InterPro" id="IPR001841">
    <property type="entry name" value="Znf_RING"/>
</dbReference>
<feature type="transmembrane region" description="Helical" evidence="25">
    <location>
        <begin position="164"/>
        <end position="185"/>
    </location>
</feature>
<evidence type="ECO:0000256" key="25">
    <source>
        <dbReference type="SAM" id="Phobius"/>
    </source>
</evidence>
<comment type="subunit">
    <text evidence="24">Component of the ribosome quality control complex (RQC).</text>
</comment>
<organism evidence="27 28">
    <name type="scientific">Babesia duncani</name>
    <dbReference type="NCBI Taxonomy" id="323732"/>
    <lineage>
        <taxon>Eukaryota</taxon>
        <taxon>Sar</taxon>
        <taxon>Alveolata</taxon>
        <taxon>Apicomplexa</taxon>
        <taxon>Aconoidasida</taxon>
        <taxon>Piroplasmida</taxon>
        <taxon>Babesiidae</taxon>
        <taxon>Babesia</taxon>
    </lineage>
</organism>
<feature type="transmembrane region" description="Helical" evidence="25">
    <location>
        <begin position="197"/>
        <end position="217"/>
    </location>
</feature>
<dbReference type="InterPro" id="IPR011989">
    <property type="entry name" value="ARM-like"/>
</dbReference>
<dbReference type="InterPro" id="IPR016024">
    <property type="entry name" value="ARM-type_fold"/>
</dbReference>
<evidence type="ECO:0000256" key="24">
    <source>
        <dbReference type="RuleBase" id="RU367090"/>
    </source>
</evidence>
<dbReference type="PANTHER" id="PTHR12389:SF0">
    <property type="entry name" value="E3 UBIQUITIN-PROTEIN LIGASE LISTERIN"/>
    <property type="match status" value="1"/>
</dbReference>
<dbReference type="InterPro" id="IPR039795">
    <property type="entry name" value="LTN1/Rkr1"/>
</dbReference>
<evidence type="ECO:0000256" key="19">
    <source>
        <dbReference type="ARBA" id="ARBA00034245"/>
    </source>
</evidence>
<dbReference type="GO" id="GO:1990116">
    <property type="term" value="P:ribosome-associated ubiquitin-dependent protein catabolic process"/>
    <property type="evidence" value="ECO:0007669"/>
    <property type="project" value="UniProtKB-UniRule"/>
</dbReference>
<keyword evidence="13" id="KW-0677">Repeat</keyword>
<evidence type="ECO:0000256" key="17">
    <source>
        <dbReference type="ARBA" id="ARBA00022989"/>
    </source>
</evidence>
<keyword evidence="28" id="KW-1185">Reference proteome</keyword>
<accession>A0AAD9PN56</accession>
<dbReference type="Pfam" id="PF22958">
    <property type="entry name" value="Ltn1_1st"/>
    <property type="match status" value="1"/>
</dbReference>
<evidence type="ECO:0000256" key="13">
    <source>
        <dbReference type="ARBA" id="ARBA00022737"/>
    </source>
</evidence>
<dbReference type="GO" id="GO:0043023">
    <property type="term" value="F:ribosomal large subunit binding"/>
    <property type="evidence" value="ECO:0007669"/>
    <property type="project" value="TreeGrafter"/>
</dbReference>
<comment type="caution">
    <text evidence="27">The sequence shown here is derived from an EMBL/GenBank/DDBJ whole genome shotgun (WGS) entry which is preliminary data.</text>
</comment>
<comment type="catalytic activity">
    <reaction evidence="1 24">
        <text>S-ubiquitinyl-[E2 ubiquitin-conjugating enzyme]-L-cysteine + [acceptor protein]-L-lysine = [E2 ubiquitin-conjugating enzyme]-L-cysteine + N(6)-ubiquitinyl-[acceptor protein]-L-lysine.</text>
        <dbReference type="EC" id="2.3.2.27"/>
    </reaction>
</comment>
<evidence type="ECO:0000256" key="6">
    <source>
        <dbReference type="ARBA" id="ARBA00011255"/>
    </source>
</evidence>
<dbReference type="InterPro" id="IPR039804">
    <property type="entry name" value="RING-CH-C4HC3_LTN1"/>
</dbReference>
<gene>
    <name evidence="27" type="ORF">BdWA1_000842</name>
</gene>
<keyword evidence="9" id="KW-0963">Cytoplasm</keyword>
<reference evidence="27" key="1">
    <citation type="journal article" date="2023" name="Nat. Microbiol.">
        <title>Babesia duncani multi-omics identifies virulence factors and drug targets.</title>
        <authorList>
            <person name="Singh P."/>
            <person name="Lonardi S."/>
            <person name="Liang Q."/>
            <person name="Vydyam P."/>
            <person name="Khabirova E."/>
            <person name="Fang T."/>
            <person name="Gihaz S."/>
            <person name="Thekkiniath J."/>
            <person name="Munshi M."/>
            <person name="Abel S."/>
            <person name="Ciampossin L."/>
            <person name="Batugedara G."/>
            <person name="Gupta M."/>
            <person name="Lu X.M."/>
            <person name="Lenz T."/>
            <person name="Chakravarty S."/>
            <person name="Cornillot E."/>
            <person name="Hu Y."/>
            <person name="Ma W."/>
            <person name="Gonzalez L.M."/>
            <person name="Sanchez S."/>
            <person name="Estrada K."/>
            <person name="Sanchez-Flores A."/>
            <person name="Montero E."/>
            <person name="Harb O.S."/>
            <person name="Le Roch K.G."/>
            <person name="Mamoun C.B."/>
        </authorList>
    </citation>
    <scope>NUCLEOTIDE SEQUENCE</scope>
    <source>
        <strain evidence="27">WA1</strain>
    </source>
</reference>
<evidence type="ECO:0000256" key="9">
    <source>
        <dbReference type="ARBA" id="ARBA00022490"/>
    </source>
</evidence>
<feature type="domain" description="RING-type" evidence="26">
    <location>
        <begin position="1845"/>
        <end position="1892"/>
    </location>
</feature>
<feature type="transmembrane region" description="Helical" evidence="25">
    <location>
        <begin position="77"/>
        <end position="102"/>
    </location>
</feature>
<evidence type="ECO:0000256" key="16">
    <source>
        <dbReference type="ARBA" id="ARBA00022833"/>
    </source>
</evidence>
<proteinExistence type="inferred from homology"/>
<evidence type="ECO:0000256" key="20">
    <source>
        <dbReference type="ARBA" id="ARBA00047693"/>
    </source>
</evidence>
<evidence type="ECO:0000256" key="7">
    <source>
        <dbReference type="ARBA" id="ARBA00012483"/>
    </source>
</evidence>
<dbReference type="InterPro" id="IPR000292">
    <property type="entry name" value="For/NO2_transpt"/>
</dbReference>
<evidence type="ECO:0000256" key="4">
    <source>
        <dbReference type="ARBA" id="ARBA00004906"/>
    </source>
</evidence>
<feature type="transmembrane region" description="Helical" evidence="25">
    <location>
        <begin position="237"/>
        <end position="265"/>
    </location>
</feature>
<keyword evidence="10 24" id="KW-0808">Transferase</keyword>
<feature type="transmembrane region" description="Helical" evidence="25">
    <location>
        <begin position="123"/>
        <end position="144"/>
    </location>
</feature>
<evidence type="ECO:0000256" key="15">
    <source>
        <dbReference type="ARBA" id="ARBA00022786"/>
    </source>
</evidence>
<dbReference type="Gene3D" id="1.20.1080.10">
    <property type="entry name" value="Glycerol uptake facilitator protein"/>
    <property type="match status" value="1"/>
</dbReference>
<evidence type="ECO:0000313" key="28">
    <source>
        <dbReference type="Proteomes" id="UP001214638"/>
    </source>
</evidence>
<dbReference type="CDD" id="cd16491">
    <property type="entry name" value="RING-CH-C4HC3_LTN1"/>
    <property type="match status" value="1"/>
</dbReference>
<evidence type="ECO:0000256" key="18">
    <source>
        <dbReference type="ARBA" id="ARBA00023136"/>
    </source>
</evidence>
<dbReference type="Gene3D" id="1.25.10.10">
    <property type="entry name" value="Leucine-rich Repeat Variant"/>
    <property type="match status" value="1"/>
</dbReference>
<evidence type="ECO:0000259" key="26">
    <source>
        <dbReference type="PROSITE" id="PS50089"/>
    </source>
</evidence>
<dbReference type="RefSeq" id="XP_067804681.1">
    <property type="nucleotide sequence ID" value="XM_067945890.1"/>
</dbReference>
<dbReference type="EC" id="2.3.2.27" evidence="7 24"/>
<dbReference type="EMBL" id="JALLKP010000001">
    <property type="protein sequence ID" value="KAK2197839.1"/>
    <property type="molecule type" value="Genomic_DNA"/>
</dbReference>
<dbReference type="GO" id="GO:0072344">
    <property type="term" value="P:rescue of stalled ribosome"/>
    <property type="evidence" value="ECO:0007669"/>
    <property type="project" value="UniProtKB-UniRule"/>
</dbReference>
<evidence type="ECO:0000256" key="22">
    <source>
        <dbReference type="ARBA" id="ARBA00049088"/>
    </source>
</evidence>
<dbReference type="InterPro" id="IPR054476">
    <property type="entry name" value="Ltn1_N"/>
</dbReference>
<dbReference type="GO" id="GO:0005829">
    <property type="term" value="C:cytosol"/>
    <property type="evidence" value="ECO:0007669"/>
    <property type="project" value="UniProtKB-SubCell"/>
</dbReference>
<dbReference type="Pfam" id="PF13639">
    <property type="entry name" value="zf-RING_2"/>
    <property type="match status" value="1"/>
</dbReference>
<evidence type="ECO:0000256" key="11">
    <source>
        <dbReference type="ARBA" id="ARBA00022692"/>
    </source>
</evidence>
<keyword evidence="14 23" id="KW-0863">Zinc-finger</keyword>
<dbReference type="PANTHER" id="PTHR12389">
    <property type="entry name" value="ZINC FINGER PROTEIN 294"/>
    <property type="match status" value="1"/>
</dbReference>
<dbReference type="GO" id="GO:0022857">
    <property type="term" value="F:transmembrane transporter activity"/>
    <property type="evidence" value="ECO:0007669"/>
    <property type="project" value="InterPro"/>
</dbReference>
<keyword evidence="12 24" id="KW-0479">Metal-binding</keyword>
<dbReference type="PROSITE" id="PS50089">
    <property type="entry name" value="ZF_RING_2"/>
    <property type="match status" value="1"/>
</dbReference>
<keyword evidence="15 24" id="KW-0833">Ubl conjugation pathway</keyword>
<dbReference type="GO" id="GO:0005774">
    <property type="term" value="C:vacuolar membrane"/>
    <property type="evidence" value="ECO:0007669"/>
    <property type="project" value="UniProtKB-SubCell"/>
</dbReference>
<evidence type="ECO:0000256" key="2">
    <source>
        <dbReference type="ARBA" id="ARBA00004128"/>
    </source>
</evidence>
<dbReference type="GO" id="GO:0008270">
    <property type="term" value="F:zinc ion binding"/>
    <property type="evidence" value="ECO:0007669"/>
    <property type="project" value="UniProtKB-KW"/>
</dbReference>
<evidence type="ECO:0000256" key="8">
    <source>
        <dbReference type="ARBA" id="ARBA00017157"/>
    </source>
</evidence>
<comment type="function">
    <text evidence="24">E3 ubiquitin-protein ligase. Component of the ribosome quality control complex (RQC), a ribosome-associated complex that mediates ubiquitination and extraction of incompletely synthesized nascent chains for proteasomal degradation.</text>
</comment>
<comment type="catalytic activity">
    <reaction evidence="20">
        <text>pyruvate(out) + H(+)(out) = pyruvate(in) + H(+)(in)</text>
        <dbReference type="Rhea" id="RHEA:64720"/>
        <dbReference type="ChEBI" id="CHEBI:15361"/>
        <dbReference type="ChEBI" id="CHEBI:15378"/>
    </reaction>
</comment>
<evidence type="ECO:0000256" key="21">
    <source>
        <dbReference type="ARBA" id="ARBA00049016"/>
    </source>
</evidence>
<evidence type="ECO:0000313" key="27">
    <source>
        <dbReference type="EMBL" id="KAK2197839.1"/>
    </source>
</evidence>
<keyword evidence="16 24" id="KW-0862">Zinc</keyword>
<dbReference type="GeneID" id="94335140"/>
<dbReference type="GO" id="GO:1990112">
    <property type="term" value="C:RQC complex"/>
    <property type="evidence" value="ECO:0007669"/>
    <property type="project" value="UniProtKB-UniRule"/>
</dbReference>
<name>A0AAD9PN56_9APIC</name>
<dbReference type="KEGG" id="bdw:94335140"/>
<evidence type="ECO:0000256" key="5">
    <source>
        <dbReference type="ARBA" id="ARBA00007997"/>
    </source>
</evidence>
<evidence type="ECO:0000256" key="1">
    <source>
        <dbReference type="ARBA" id="ARBA00000900"/>
    </source>
</evidence>
<dbReference type="Pfam" id="PF01226">
    <property type="entry name" value="Form_Nir_trans"/>
    <property type="match status" value="1"/>
</dbReference>
<feature type="transmembrane region" description="Helical" evidence="25">
    <location>
        <begin position="32"/>
        <end position="57"/>
    </location>
</feature>
<dbReference type="FunFam" id="3.30.40.10:FF:000038">
    <property type="entry name" value="E3 ubiquitin-protein ligase listerin"/>
    <property type="match status" value="1"/>
</dbReference>
<dbReference type="InterPro" id="IPR013083">
    <property type="entry name" value="Znf_RING/FYVE/PHD"/>
</dbReference>
<comment type="pathway">
    <text evidence="4 24">Protein modification; protein ubiquitination.</text>
</comment>
<comment type="catalytic activity">
    <reaction evidence="22">
        <text>acetate(out) + H(+)(out) = acetate(in) + H(+)(in)</text>
        <dbReference type="Rhea" id="RHEA:71803"/>
        <dbReference type="ChEBI" id="CHEBI:15378"/>
        <dbReference type="ChEBI" id="CHEBI:30089"/>
    </reaction>
</comment>
<comment type="catalytic activity">
    <reaction evidence="19">
        <text>(S)-lactate(in) + H(+)(in) = (S)-lactate(out) + H(+)(out)</text>
        <dbReference type="Rhea" id="RHEA:29415"/>
        <dbReference type="ChEBI" id="CHEBI:15378"/>
        <dbReference type="ChEBI" id="CHEBI:16651"/>
    </reaction>
</comment>
<sequence>MEYAMQIRSPSDSYKLMCETGIKKFKCPFYVLLLKAIIAGWFVGMAGHAGLVLASAFYPKVLETGTTGASKLAFGCIFSGALVLIGFTGADLFTGNTMYLTICLYERKVSILCYLSRMGISLIGNYTGTLISAGVISGGTGYFMKGIGHGGKYLQDLAAAKVALPFWRIMCSAIGCNCYVCLAVWSTFVCVDSAGNILAQMLLITSFAVAGYEHIIANFYTLHAAWISSTGITLYEMYIVNFIPTLLGNFIAGSMVIGAPLFLLYTETLTFMKKDQEPKESSGPRSFHFSNYQTQAAKGVGLSFIFDSFNTNAEGDDSCDSESRQELQQLLAKLTKRDSTTRQKALDTLLVVLDEVSVEVIESQMLEFLTIFKRLVLVEPMKKVRHQLSRVLGIIVKKLHRKITKFMPILLPWWWIAMHDDYKQAAESYRDAFNETFGAKSPRDVNRKHLRILGFYIENISSEYHYILSTSIAQFKHDWIDVFGKTCETHVTALEMHNRLVTATFDSMTHLLDLARCNPMQGPQTVSGEPPDSTNAINVRAFANVDFVKLISTFCTRDSFRQCQGGLQVLVQMVKILGNQDEKLVSVCMEIGLDSMSRHAHDEFLLLQAMRLVVVCCVHLQWTRESLNILKSLLPKTLTHIKGHVSTRTDLYLLYSCILTHVPREWLMDASICIKIANLLNDAMESEIETMPMKFVNCDIQMYYRLGASILCCLYKLLLQAHDLRLCRQLASLPMERLLGMDSLVKIVLLHRLPSIFAEFVFEFTELESDPVTCDAICQSLQKHHGHCLVASIYYHLSQYKGNHMHPLKIFAEHQLPPLLEKFTRCTLPKLTLEYLGGNHQLKRLEIDQWIDILKRVPIAPQDEVVEPLQEQLDKLAMSNVAEAFIDFYDTFYQIFKALPNAGNCIKETNIVSLCLKARVTNAASLELAKRILTLDLKWSNFELRVIYDFIEHCGQEIAPHLSSEMIQLGINAVGRDSRLIALILSMADAQRPGTRERRALLRAVLQLTHESSVLDPTDATDGFEKGVDGPLLRNFFCVYCLAILECGSVGIKELVLLTIEIQCHLKDPNAALEQLNGALDKLPRDSESPECISSRMLKLLEDTPLEPTRQLRRAIDLMALLKRPLVYSRVAELQDMLWNFNLDMCAPELVTTFIECWIHKDQSYNLTRLAQVVATFPQPMALLLDYIDCIATLTFTTTCEVMEAVAKFGDIVDLMGQNPMDPVDAMQLLERIKSHYTTNWFAGYFTLPIFKALGQCPGSIITSARVASGDAVCDSSILRLNRILEASAAVRAGHLQPLEHLLNLQLDPSEGVAFCFWFYVARLELFRALASRDNLGADLEALLNRTNHIWLARAVIWCHDNLDYGPNRFLLAQLLEFGLECNIIKLQSIDKPCSASSFTRSALNEYKDILREVLSNQKQELENVLLLEDHLVLVILVHLVLDFGGDAIVACAKAFLIRIALARVHDAYSLGLLATLWKAPGFSKHMVSTSQNIYKRLIRPECVMLSGAFLSKWFQGFGINSNVNLNLPELYCCGAELANVKIDLDEIDNARLNLGHRIRVLYLVLAFGPHVGLLLFDIFKFDLNGDQLLKCLYAWQTVLLCLENLMTSCHLRPESFLYWLLLSTPQVAACAWELIRGEIEIGAKLNALEIHWWLECDFPVHLLDAPREWACSSAIAALTASLFRLVGETCIDNLPVKELLQKVSRLFPGQVNVAAARFPDAPLRGRLDHLFKHEIRRCIIAQDLEHSSRIRTDSLKVFPDQDLRTIRVTLSTRAEVPIEIMVKIPQTFPLEPLAFIMPDASKFRSKLHRWLMLAQTESNTRGIAQGLFLWQNNVSQLFDGLEECPICYSIVHLQFYTIPNKNCKVCKHKFHGDCLLKWFRNAPKPKCPLCQSTASFSL</sequence>